<feature type="compositionally biased region" description="Basic residues" evidence="3">
    <location>
        <begin position="13"/>
        <end position="24"/>
    </location>
</feature>
<feature type="region of interest" description="Disordered" evidence="3">
    <location>
        <begin position="1"/>
        <end position="34"/>
    </location>
</feature>
<dbReference type="Pfam" id="PF13865">
    <property type="entry name" value="FoP_duplication"/>
    <property type="match status" value="1"/>
</dbReference>
<accession>A0A0C9T0H6</accession>
<dbReference type="AlphaFoldDB" id="A0A0C9T0H6"/>
<reference evidence="5 6" key="1">
    <citation type="submission" date="2014-06" db="EMBL/GenBank/DDBJ databases">
        <authorList>
            <consortium name="DOE Joint Genome Institute"/>
            <person name="Kuo A."/>
            <person name="Kohler A."/>
            <person name="Nagy L.G."/>
            <person name="Floudas D."/>
            <person name="Copeland A."/>
            <person name="Barry K.W."/>
            <person name="Cichocki N."/>
            <person name="Veneault-Fourrey C."/>
            <person name="LaButti K."/>
            <person name="Lindquist E.A."/>
            <person name="Lipzen A."/>
            <person name="Lundell T."/>
            <person name="Morin E."/>
            <person name="Murat C."/>
            <person name="Sun H."/>
            <person name="Tunlid A."/>
            <person name="Henrissat B."/>
            <person name="Grigoriev I.V."/>
            <person name="Hibbett D.S."/>
            <person name="Martin F."/>
            <person name="Nordberg H.P."/>
            <person name="Cantor M.N."/>
            <person name="Hua S.X."/>
        </authorList>
    </citation>
    <scope>NUCLEOTIDE SEQUENCE [LARGE SCALE GENOMIC DNA]</scope>
    <source>
        <strain evidence="5 6">ATCC 200175</strain>
    </source>
</reference>
<dbReference type="PROSITE" id="PS50102">
    <property type="entry name" value="RRM"/>
    <property type="match status" value="1"/>
</dbReference>
<dbReference type="GO" id="GO:0005634">
    <property type="term" value="C:nucleus"/>
    <property type="evidence" value="ECO:0007669"/>
    <property type="project" value="TreeGrafter"/>
</dbReference>
<dbReference type="OrthoDB" id="346839at2759"/>
<dbReference type="GO" id="GO:0003729">
    <property type="term" value="F:mRNA binding"/>
    <property type="evidence" value="ECO:0007669"/>
    <property type="project" value="TreeGrafter"/>
</dbReference>
<evidence type="ECO:0000256" key="2">
    <source>
        <dbReference type="PROSITE-ProRule" id="PRU00176"/>
    </source>
</evidence>
<dbReference type="Gene3D" id="3.30.70.330">
    <property type="match status" value="1"/>
</dbReference>
<evidence type="ECO:0000259" key="4">
    <source>
        <dbReference type="PROSITE" id="PS50102"/>
    </source>
</evidence>
<feature type="compositionally biased region" description="Basic residues" evidence="3">
    <location>
        <begin position="179"/>
        <end position="188"/>
    </location>
</feature>
<dbReference type="InterPro" id="IPR012677">
    <property type="entry name" value="Nucleotide-bd_a/b_plait_sf"/>
</dbReference>
<dbReference type="SUPFAM" id="SSF54928">
    <property type="entry name" value="RNA-binding domain, RBD"/>
    <property type="match status" value="1"/>
</dbReference>
<dbReference type="PANTHER" id="PTHR19965">
    <property type="entry name" value="RNA AND EXPORT FACTOR BINDING PROTEIN"/>
    <property type="match status" value="1"/>
</dbReference>
<dbReference type="HOGENOM" id="CLU_052367_2_2_1"/>
<evidence type="ECO:0000313" key="5">
    <source>
        <dbReference type="EMBL" id="KIJ15974.1"/>
    </source>
</evidence>
<dbReference type="InterPro" id="IPR025715">
    <property type="entry name" value="FoP_C"/>
</dbReference>
<proteinExistence type="predicted"/>
<evidence type="ECO:0000256" key="3">
    <source>
        <dbReference type="SAM" id="MobiDB-lite"/>
    </source>
</evidence>
<dbReference type="PANTHER" id="PTHR19965:SF35">
    <property type="entry name" value="RNA ANNEALING PROTEIN YRA1"/>
    <property type="match status" value="1"/>
</dbReference>
<keyword evidence="6" id="KW-1185">Reference proteome</keyword>
<dbReference type="InterPro" id="IPR035979">
    <property type="entry name" value="RBD_domain_sf"/>
</dbReference>
<organism evidence="5 6">
    <name type="scientific">Paxillus involutus ATCC 200175</name>
    <dbReference type="NCBI Taxonomy" id="664439"/>
    <lineage>
        <taxon>Eukaryota</taxon>
        <taxon>Fungi</taxon>
        <taxon>Dikarya</taxon>
        <taxon>Basidiomycota</taxon>
        <taxon>Agaricomycotina</taxon>
        <taxon>Agaricomycetes</taxon>
        <taxon>Agaricomycetidae</taxon>
        <taxon>Boletales</taxon>
        <taxon>Paxilineae</taxon>
        <taxon>Paxillaceae</taxon>
        <taxon>Paxillus</taxon>
    </lineage>
</organism>
<gene>
    <name evidence="5" type="ORF">PAXINDRAFT_168934</name>
</gene>
<keyword evidence="1 2" id="KW-0694">RNA-binding</keyword>
<dbReference type="EMBL" id="KN819335">
    <property type="protein sequence ID" value="KIJ15974.1"/>
    <property type="molecule type" value="Genomic_DNA"/>
</dbReference>
<dbReference type="Pfam" id="PF00076">
    <property type="entry name" value="RRM_1"/>
    <property type="match status" value="1"/>
</dbReference>
<reference evidence="6" key="2">
    <citation type="submission" date="2015-01" db="EMBL/GenBank/DDBJ databases">
        <title>Evolutionary Origins and Diversification of the Mycorrhizal Mutualists.</title>
        <authorList>
            <consortium name="DOE Joint Genome Institute"/>
            <consortium name="Mycorrhizal Genomics Consortium"/>
            <person name="Kohler A."/>
            <person name="Kuo A."/>
            <person name="Nagy L.G."/>
            <person name="Floudas D."/>
            <person name="Copeland A."/>
            <person name="Barry K.W."/>
            <person name="Cichocki N."/>
            <person name="Veneault-Fourrey C."/>
            <person name="LaButti K."/>
            <person name="Lindquist E.A."/>
            <person name="Lipzen A."/>
            <person name="Lundell T."/>
            <person name="Morin E."/>
            <person name="Murat C."/>
            <person name="Riley R."/>
            <person name="Ohm R."/>
            <person name="Sun H."/>
            <person name="Tunlid A."/>
            <person name="Henrissat B."/>
            <person name="Grigoriev I.V."/>
            <person name="Hibbett D.S."/>
            <person name="Martin F."/>
        </authorList>
    </citation>
    <scope>NUCLEOTIDE SEQUENCE [LARGE SCALE GENOMIC DNA]</scope>
    <source>
        <strain evidence="6">ATCC 200175</strain>
    </source>
</reference>
<feature type="domain" description="RRM" evidence="4">
    <location>
        <begin position="62"/>
        <end position="141"/>
    </location>
</feature>
<evidence type="ECO:0000313" key="6">
    <source>
        <dbReference type="Proteomes" id="UP000053647"/>
    </source>
</evidence>
<feature type="region of interest" description="Disordered" evidence="3">
    <location>
        <begin position="173"/>
        <end position="208"/>
    </location>
</feature>
<dbReference type="SMART" id="SM01218">
    <property type="entry name" value="FoP_duplication"/>
    <property type="match status" value="1"/>
</dbReference>
<evidence type="ECO:0000256" key="1">
    <source>
        <dbReference type="ARBA" id="ARBA00022884"/>
    </source>
</evidence>
<sequence length="221" mass="23209">MDQSLDEVIAARPKSHRRTGRRGSAKTQVLGHPANAAARTAAQNSAAAKVVAAAAPPSHPADKIIVSNLPADVNEVQIKELFHSTVGPLRDVTLHHDSAGRSKGVAAIHFQRKGDGTKAYQQYNNRLIDGKRPMKIEIVVDPARPAPPQSLASRVAPPSAAAAVSVVPNARVARPASRGIRRGRGRGRKGTERSPKSAADLDAEMEDYTASNIAAPAATVA</sequence>
<name>A0A0C9T0H6_PAXIN</name>
<dbReference type="Proteomes" id="UP000053647">
    <property type="component" value="Unassembled WGS sequence"/>
</dbReference>
<dbReference type="InterPro" id="IPR051229">
    <property type="entry name" value="ALYREF_mRNA_export"/>
</dbReference>
<dbReference type="SMART" id="SM00360">
    <property type="entry name" value="RRM"/>
    <property type="match status" value="1"/>
</dbReference>
<protein>
    <recommendedName>
        <fullName evidence="4">RRM domain-containing protein</fullName>
    </recommendedName>
</protein>
<dbReference type="InterPro" id="IPR000504">
    <property type="entry name" value="RRM_dom"/>
</dbReference>